<dbReference type="SUPFAM" id="SSF51556">
    <property type="entry name" value="Metallo-dependent hydrolases"/>
    <property type="match status" value="1"/>
</dbReference>
<dbReference type="Gene3D" id="3.20.20.140">
    <property type="entry name" value="Metal-dependent hydrolases"/>
    <property type="match status" value="1"/>
</dbReference>
<gene>
    <name evidence="2" type="ORF">CSLFYP84_01576</name>
</gene>
<sequence length="389" mass="42357">MDLLINNAVAVDLDTGRETKCAVWIEKGRIQGMSEPLTGERADTAAEILLDAGGAYILPGLIDFHTHLYTKGSGFGLNGDLLLSSGVTMAVDMGTAGCAGYEAFRLTDILPRTINIRSFLNLSPVGQPGAGISEPLDRAAVKEGLMEELITKYADEIRGIKVRISRSIVGDLGIAPLEHALELGERWKLPVCVHTTDPPVRAEEIVSRLRPGDIYSHMYHNKGMTILKEDGGVQEAFKKAQKRGVILEVGNGRMNFNFEVAQQAVRDGVYPDIISSDATAATFANTPAMKDLAFVMSKFWNMGMPLHRVFDSVTRTPARCLGMEKQAGILKKGRSADLTILKVCEQDVEFSDSDGNVRKGTSLLVPVMTALNGKIVYLQGDIPLRKKRL</sequence>
<evidence type="ECO:0000313" key="2">
    <source>
        <dbReference type="EMBL" id="VYU20377.1"/>
    </source>
</evidence>
<name>A0A6N3D3R2_CLOSY</name>
<protein>
    <submittedName>
        <fullName evidence="2">Putative metallo-dependent hydrolase</fullName>
    </submittedName>
</protein>
<dbReference type="Pfam" id="PF01979">
    <property type="entry name" value="Amidohydro_1"/>
    <property type="match status" value="1"/>
</dbReference>
<dbReference type="InterPro" id="IPR032466">
    <property type="entry name" value="Metal_Hydrolase"/>
</dbReference>
<dbReference type="PANTHER" id="PTHR42717:SF1">
    <property type="entry name" value="IMIDAZOLONEPROPIONASE AND RELATED AMIDOHYDROLASES"/>
    <property type="match status" value="1"/>
</dbReference>
<dbReference type="EMBL" id="CACRUA010000020">
    <property type="protein sequence ID" value="VYU20377.1"/>
    <property type="molecule type" value="Genomic_DNA"/>
</dbReference>
<organism evidence="2">
    <name type="scientific">Clostridium symbiosum</name>
    <name type="common">Bacteroides symbiosus</name>
    <dbReference type="NCBI Taxonomy" id="1512"/>
    <lineage>
        <taxon>Bacteria</taxon>
        <taxon>Bacillati</taxon>
        <taxon>Bacillota</taxon>
        <taxon>Clostridia</taxon>
        <taxon>Lachnospirales</taxon>
        <taxon>Lachnospiraceae</taxon>
        <taxon>Otoolea</taxon>
    </lineage>
</organism>
<dbReference type="InterPro" id="IPR020043">
    <property type="entry name" value="Deacetylase_Atu3266-like"/>
</dbReference>
<reference evidence="2" key="1">
    <citation type="submission" date="2019-11" db="EMBL/GenBank/DDBJ databases">
        <authorList>
            <person name="Feng L."/>
        </authorList>
    </citation>
    <scope>NUCLEOTIDE SEQUENCE</scope>
    <source>
        <strain evidence="2">CsymbiosumLFYP84</strain>
    </source>
</reference>
<dbReference type="GO" id="GO:0016810">
    <property type="term" value="F:hydrolase activity, acting on carbon-nitrogen (but not peptide) bonds"/>
    <property type="evidence" value="ECO:0007669"/>
    <property type="project" value="InterPro"/>
</dbReference>
<dbReference type="InterPro" id="IPR011059">
    <property type="entry name" value="Metal-dep_hydrolase_composite"/>
</dbReference>
<dbReference type="RefSeq" id="WP_021642604.1">
    <property type="nucleotide sequence ID" value="NZ_CACRUA010000020.1"/>
</dbReference>
<dbReference type="GO" id="GO:0019213">
    <property type="term" value="F:deacetylase activity"/>
    <property type="evidence" value="ECO:0007669"/>
    <property type="project" value="InterPro"/>
</dbReference>
<dbReference type="AlphaFoldDB" id="A0A6N3D3R2"/>
<dbReference type="Gene3D" id="2.30.40.10">
    <property type="entry name" value="Urease, subunit C, domain 1"/>
    <property type="match status" value="1"/>
</dbReference>
<dbReference type="InterPro" id="IPR006680">
    <property type="entry name" value="Amidohydro-rel"/>
</dbReference>
<dbReference type="PANTHER" id="PTHR42717">
    <property type="entry name" value="DIHYDROOROTASE-RELATED"/>
    <property type="match status" value="1"/>
</dbReference>
<accession>A0A6N3D3R2</accession>
<feature type="domain" description="Amidohydrolase-related" evidence="1">
    <location>
        <begin position="56"/>
        <end position="375"/>
    </location>
</feature>
<evidence type="ECO:0000259" key="1">
    <source>
        <dbReference type="Pfam" id="PF01979"/>
    </source>
</evidence>
<proteinExistence type="predicted"/>
<dbReference type="SUPFAM" id="SSF51338">
    <property type="entry name" value="Composite domain of metallo-dependent hydrolases"/>
    <property type="match status" value="1"/>
</dbReference>
<keyword evidence="2" id="KW-0378">Hydrolase</keyword>